<proteinExistence type="predicted"/>
<organism evidence="2 3">
    <name type="scientific">Orchesella dallaii</name>
    <dbReference type="NCBI Taxonomy" id="48710"/>
    <lineage>
        <taxon>Eukaryota</taxon>
        <taxon>Metazoa</taxon>
        <taxon>Ecdysozoa</taxon>
        <taxon>Arthropoda</taxon>
        <taxon>Hexapoda</taxon>
        <taxon>Collembola</taxon>
        <taxon>Entomobryomorpha</taxon>
        <taxon>Entomobryoidea</taxon>
        <taxon>Orchesellidae</taxon>
        <taxon>Orchesellinae</taxon>
        <taxon>Orchesella</taxon>
    </lineage>
</organism>
<dbReference type="PANTHER" id="PTHR23324">
    <property type="entry name" value="SEC14 RELATED PROTEIN"/>
    <property type="match status" value="1"/>
</dbReference>
<dbReference type="SMART" id="SM01100">
    <property type="entry name" value="CRAL_TRIO_N"/>
    <property type="match status" value="1"/>
</dbReference>
<dbReference type="SUPFAM" id="SSF46938">
    <property type="entry name" value="CRAL/TRIO N-terminal domain"/>
    <property type="match status" value="1"/>
</dbReference>
<reference evidence="2 3" key="1">
    <citation type="submission" date="2024-08" db="EMBL/GenBank/DDBJ databases">
        <authorList>
            <person name="Cucini C."/>
            <person name="Frati F."/>
        </authorList>
    </citation>
    <scope>NUCLEOTIDE SEQUENCE [LARGE SCALE GENOMIC DNA]</scope>
</reference>
<dbReference type="InterPro" id="IPR036865">
    <property type="entry name" value="CRAL-TRIO_dom_sf"/>
</dbReference>
<dbReference type="InterPro" id="IPR011074">
    <property type="entry name" value="CRAL/TRIO_N_dom"/>
</dbReference>
<dbReference type="Pfam" id="PF00650">
    <property type="entry name" value="CRAL_TRIO"/>
    <property type="match status" value="1"/>
</dbReference>
<dbReference type="Proteomes" id="UP001642540">
    <property type="component" value="Unassembled WGS sequence"/>
</dbReference>
<feature type="domain" description="CRAL-TRIO" evidence="1">
    <location>
        <begin position="108"/>
        <end position="284"/>
    </location>
</feature>
<dbReference type="CDD" id="cd00170">
    <property type="entry name" value="SEC14"/>
    <property type="match status" value="1"/>
</dbReference>
<dbReference type="SUPFAM" id="SSF52087">
    <property type="entry name" value="CRAL/TRIO domain"/>
    <property type="match status" value="1"/>
</dbReference>
<keyword evidence="3" id="KW-1185">Reference proteome</keyword>
<sequence>MCATMKGSRSVQILLFYGVFCFLQFIENVEGITAFEKDLSLSYSEKVTLDRFKERVAHKLPHDYMADDIYLVRWLRAKNFNIEQAEQMLNENLRWRNQNRMDTILNEDWSEFRDKYPVYLDTVNREGMPILTSNFGDWDVRASALAGRMPKLIRYLSMNFEDAATKVRQFQNQGKNVSQYDFLINMENYNLIQQGCPQCMVFFVSIVQTYENHYPGFANNMVLFNTPAIFELVLRVIRPLMSQVSRDALKVYGQDKAQWSKALLKIADKSQLRPEYGGVYRKKQR</sequence>
<name>A0ABP1Q1H4_9HEXA</name>
<dbReference type="EMBL" id="CAXLJM020000019">
    <property type="protein sequence ID" value="CAL8085636.1"/>
    <property type="molecule type" value="Genomic_DNA"/>
</dbReference>
<gene>
    <name evidence="2" type="ORF">ODALV1_LOCUS6178</name>
</gene>
<evidence type="ECO:0000313" key="3">
    <source>
        <dbReference type="Proteomes" id="UP001642540"/>
    </source>
</evidence>
<evidence type="ECO:0000259" key="1">
    <source>
        <dbReference type="PROSITE" id="PS50191"/>
    </source>
</evidence>
<dbReference type="InterPro" id="IPR036273">
    <property type="entry name" value="CRAL/TRIO_N_dom_sf"/>
</dbReference>
<evidence type="ECO:0000313" key="2">
    <source>
        <dbReference type="EMBL" id="CAL8085636.1"/>
    </source>
</evidence>
<comment type="caution">
    <text evidence="2">The sequence shown here is derived from an EMBL/GenBank/DDBJ whole genome shotgun (WGS) entry which is preliminary data.</text>
</comment>
<protein>
    <recommendedName>
        <fullName evidence="1">CRAL-TRIO domain-containing protein</fullName>
    </recommendedName>
</protein>
<dbReference type="InterPro" id="IPR051064">
    <property type="entry name" value="SEC14/CRAL-TRIO_domain"/>
</dbReference>
<dbReference type="SMART" id="SM00516">
    <property type="entry name" value="SEC14"/>
    <property type="match status" value="1"/>
</dbReference>
<dbReference type="PANTHER" id="PTHR23324:SF83">
    <property type="entry name" value="SEC14-LIKE PROTEIN 2"/>
    <property type="match status" value="1"/>
</dbReference>
<accession>A0ABP1Q1H4</accession>
<dbReference type="InterPro" id="IPR001251">
    <property type="entry name" value="CRAL-TRIO_dom"/>
</dbReference>
<dbReference type="Gene3D" id="3.40.525.10">
    <property type="entry name" value="CRAL-TRIO lipid binding domain"/>
    <property type="match status" value="1"/>
</dbReference>
<dbReference type="PROSITE" id="PS50191">
    <property type="entry name" value="CRAL_TRIO"/>
    <property type="match status" value="1"/>
</dbReference>